<evidence type="ECO:0000256" key="9">
    <source>
        <dbReference type="PIRSR" id="PIRSR037938-3"/>
    </source>
</evidence>
<dbReference type="Ensembl" id="ENSCSAVT00000014965.1">
    <property type="protein sequence ID" value="ENSCSAVP00000014792.1"/>
    <property type="gene ID" value="ENSCSAVG00000008652.1"/>
</dbReference>
<dbReference type="InterPro" id="IPR026591">
    <property type="entry name" value="Sirtuin_cat_small_dom_sf"/>
</dbReference>
<dbReference type="AlphaFoldDB" id="H2ZB27"/>
<evidence type="ECO:0000313" key="12">
    <source>
        <dbReference type="Ensembl" id="ENSCSAVP00000014792.1"/>
    </source>
</evidence>
<dbReference type="GeneTree" id="ENSGT00940000159464"/>
<evidence type="ECO:0000256" key="2">
    <source>
        <dbReference type="ARBA" id="ARBA00022679"/>
    </source>
</evidence>
<dbReference type="GO" id="GO:0070403">
    <property type="term" value="F:NAD+ binding"/>
    <property type="evidence" value="ECO:0007669"/>
    <property type="project" value="UniProtKB-UniRule"/>
</dbReference>
<keyword evidence="2 6" id="KW-0808">Transferase</keyword>
<dbReference type="PANTHER" id="PTHR11085:SF7">
    <property type="entry name" value="NAD-DEPENDENT PROTEIN DEACETYLASE"/>
    <property type="match status" value="1"/>
</dbReference>
<keyword evidence="4 6" id="KW-0862">Zinc</keyword>
<dbReference type="PIRSF" id="PIRSF037938">
    <property type="entry name" value="SIR2_euk"/>
    <property type="match status" value="1"/>
</dbReference>
<dbReference type="GO" id="GO:0008270">
    <property type="term" value="F:zinc ion binding"/>
    <property type="evidence" value="ECO:0007669"/>
    <property type="project" value="UniProtKB-UniRule"/>
</dbReference>
<feature type="binding site" evidence="8">
    <location>
        <begin position="215"/>
        <end position="216"/>
    </location>
    <ligand>
        <name>NAD(+)</name>
        <dbReference type="ChEBI" id="CHEBI:57540"/>
    </ligand>
</feature>
<keyword evidence="13" id="KW-1185">Reference proteome</keyword>
<dbReference type="EC" id="2.3.1.286" evidence="6"/>
<dbReference type="PANTHER" id="PTHR11085">
    <property type="entry name" value="NAD-DEPENDENT PROTEIN DEACYLASE SIRTUIN-5, MITOCHONDRIAL-RELATED"/>
    <property type="match status" value="1"/>
</dbReference>
<proteinExistence type="inferred from homology"/>
<dbReference type="InterPro" id="IPR017328">
    <property type="entry name" value="Sirtuin_class_I"/>
</dbReference>
<feature type="binding site" evidence="9 10">
    <location>
        <position position="178"/>
    </location>
    <ligand>
        <name>Zn(2+)</name>
        <dbReference type="ChEBI" id="CHEBI:29105"/>
    </ligand>
</feature>
<dbReference type="Pfam" id="PF02146">
    <property type="entry name" value="SIR2"/>
    <property type="match status" value="1"/>
</dbReference>
<evidence type="ECO:0000256" key="6">
    <source>
        <dbReference type="PIRNR" id="PIRNR037938"/>
    </source>
</evidence>
<organism evidence="12 13">
    <name type="scientific">Ciona savignyi</name>
    <name type="common">Pacific transparent sea squirt</name>
    <dbReference type="NCBI Taxonomy" id="51511"/>
    <lineage>
        <taxon>Eukaryota</taxon>
        <taxon>Metazoa</taxon>
        <taxon>Chordata</taxon>
        <taxon>Tunicata</taxon>
        <taxon>Ascidiacea</taxon>
        <taxon>Phlebobranchia</taxon>
        <taxon>Cionidae</taxon>
        <taxon>Ciona</taxon>
    </lineage>
</organism>
<evidence type="ECO:0000256" key="8">
    <source>
        <dbReference type="PIRSR" id="PIRSR037938-2"/>
    </source>
</evidence>
<keyword evidence="5 6" id="KW-0520">NAD</keyword>
<comment type="cofactor">
    <cofactor evidence="9">
        <name>Zn(2+)</name>
        <dbReference type="ChEBI" id="CHEBI:29105"/>
    </cofactor>
    <text evidence="9">Binds 1 zinc ion per subunit.</text>
</comment>
<reference evidence="12" key="2">
    <citation type="submission" date="2025-08" db="UniProtKB">
        <authorList>
            <consortium name="Ensembl"/>
        </authorList>
    </citation>
    <scope>IDENTIFICATION</scope>
</reference>
<dbReference type="Proteomes" id="UP000007875">
    <property type="component" value="Unassembled WGS sequence"/>
</dbReference>
<evidence type="ECO:0000256" key="4">
    <source>
        <dbReference type="ARBA" id="ARBA00022833"/>
    </source>
</evidence>
<evidence type="ECO:0000313" key="13">
    <source>
        <dbReference type="Proteomes" id="UP000007875"/>
    </source>
</evidence>
<feature type="binding site" evidence="9 10">
    <location>
        <position position="151"/>
    </location>
    <ligand>
        <name>Zn(2+)</name>
        <dbReference type="ChEBI" id="CHEBI:29105"/>
    </ligand>
</feature>
<name>H2ZB27_CIOSA</name>
<keyword evidence="3 6" id="KW-0479">Metal-binding</keyword>
<dbReference type="InterPro" id="IPR003000">
    <property type="entry name" value="Sirtuin"/>
</dbReference>
<dbReference type="GO" id="GO:0005634">
    <property type="term" value="C:nucleus"/>
    <property type="evidence" value="ECO:0007669"/>
    <property type="project" value="TreeGrafter"/>
</dbReference>
<comment type="catalytic activity">
    <reaction evidence="6">
        <text>N(6)-acetyl-L-lysyl-[protein] + NAD(+) + H2O = 2''-O-acetyl-ADP-D-ribose + nicotinamide + L-lysyl-[protein]</text>
        <dbReference type="Rhea" id="RHEA:43636"/>
        <dbReference type="Rhea" id="RHEA-COMP:9752"/>
        <dbReference type="Rhea" id="RHEA-COMP:10731"/>
        <dbReference type="ChEBI" id="CHEBI:15377"/>
        <dbReference type="ChEBI" id="CHEBI:17154"/>
        <dbReference type="ChEBI" id="CHEBI:29969"/>
        <dbReference type="ChEBI" id="CHEBI:57540"/>
        <dbReference type="ChEBI" id="CHEBI:61930"/>
        <dbReference type="ChEBI" id="CHEBI:83767"/>
        <dbReference type="EC" id="2.3.1.286"/>
    </reaction>
</comment>
<feature type="binding site" evidence="8">
    <location>
        <begin position="120"/>
        <end position="123"/>
    </location>
    <ligand>
        <name>NAD(+)</name>
        <dbReference type="ChEBI" id="CHEBI:57540"/>
    </ligand>
</feature>
<dbReference type="GO" id="GO:0017136">
    <property type="term" value="F:histone deacetylase activity, NAD-dependent"/>
    <property type="evidence" value="ECO:0007669"/>
    <property type="project" value="InterPro"/>
</dbReference>
<feature type="binding site" evidence="9 10">
    <location>
        <position position="148"/>
    </location>
    <ligand>
        <name>Zn(2+)</name>
        <dbReference type="ChEBI" id="CHEBI:29105"/>
    </ligand>
</feature>
<dbReference type="SUPFAM" id="SSF52467">
    <property type="entry name" value="DHS-like NAD/FAD-binding domain"/>
    <property type="match status" value="1"/>
</dbReference>
<dbReference type="InterPro" id="IPR050134">
    <property type="entry name" value="NAD-dep_sirtuin_deacylases"/>
</dbReference>
<dbReference type="PROSITE" id="PS50305">
    <property type="entry name" value="SIRTUIN"/>
    <property type="match status" value="1"/>
</dbReference>
<reference evidence="13" key="1">
    <citation type="submission" date="2003-08" db="EMBL/GenBank/DDBJ databases">
        <authorList>
            <person name="Birren B."/>
            <person name="Nusbaum C."/>
            <person name="Abebe A."/>
            <person name="Abouelleil A."/>
            <person name="Adekoya E."/>
            <person name="Ait-zahra M."/>
            <person name="Allen N."/>
            <person name="Allen T."/>
            <person name="An P."/>
            <person name="Anderson M."/>
            <person name="Anderson S."/>
            <person name="Arachchi H."/>
            <person name="Armbruster J."/>
            <person name="Bachantsang P."/>
            <person name="Baldwin J."/>
            <person name="Barry A."/>
            <person name="Bayul T."/>
            <person name="Blitshsteyn B."/>
            <person name="Bloom T."/>
            <person name="Blye J."/>
            <person name="Boguslavskiy L."/>
            <person name="Borowsky M."/>
            <person name="Boukhgalter B."/>
            <person name="Brunache A."/>
            <person name="Butler J."/>
            <person name="Calixte N."/>
            <person name="Calvo S."/>
            <person name="Camarata J."/>
            <person name="Campo K."/>
            <person name="Chang J."/>
            <person name="Cheshatsang Y."/>
            <person name="Citroen M."/>
            <person name="Collymore A."/>
            <person name="Considine T."/>
            <person name="Cook A."/>
            <person name="Cooke P."/>
            <person name="Corum B."/>
            <person name="Cuomo C."/>
            <person name="David R."/>
            <person name="Dawoe T."/>
            <person name="Degray S."/>
            <person name="Dodge S."/>
            <person name="Dooley K."/>
            <person name="Dorje P."/>
            <person name="Dorjee K."/>
            <person name="Dorris L."/>
            <person name="Duffey N."/>
            <person name="Dupes A."/>
            <person name="Elkins T."/>
            <person name="Engels R."/>
            <person name="Erickson J."/>
            <person name="Farina A."/>
            <person name="Faro S."/>
            <person name="Ferreira P."/>
            <person name="Fischer H."/>
            <person name="Fitzgerald M."/>
            <person name="Foley K."/>
            <person name="Gage D."/>
            <person name="Galagan J."/>
            <person name="Gearin G."/>
            <person name="Gnerre S."/>
            <person name="Gnirke A."/>
            <person name="Goyette A."/>
            <person name="Graham J."/>
            <person name="Grandbois E."/>
            <person name="Gyaltsen K."/>
            <person name="Hafez N."/>
            <person name="Hagopian D."/>
            <person name="Hagos B."/>
            <person name="Hall J."/>
            <person name="Hatcher B."/>
            <person name="Heller A."/>
            <person name="Higgins H."/>
            <person name="Honan T."/>
            <person name="Horn A."/>
            <person name="Houde N."/>
            <person name="Hughes L."/>
            <person name="Hulme W."/>
            <person name="Husby E."/>
            <person name="Iliev I."/>
            <person name="Jaffe D."/>
            <person name="Jones C."/>
            <person name="Kamal M."/>
            <person name="Kamat A."/>
            <person name="Kamvysselis M."/>
            <person name="Karlsson E."/>
            <person name="Kells C."/>
            <person name="Kieu A."/>
            <person name="Kisner P."/>
            <person name="Kodira C."/>
            <person name="Kulbokas E."/>
            <person name="Labutti K."/>
            <person name="Lama D."/>
            <person name="Landers T."/>
            <person name="Leger J."/>
            <person name="Levine S."/>
            <person name="Lewis D."/>
            <person name="Lewis T."/>
            <person name="Lindblad-toh K."/>
            <person name="Liu X."/>
            <person name="Lokyitsang T."/>
            <person name="Lokyitsang Y."/>
            <person name="Lucien O."/>
            <person name="Lui A."/>
            <person name="Ma L.J."/>
            <person name="Mabbitt R."/>
            <person name="Macdonald J."/>
            <person name="Maclean C."/>
            <person name="Major J."/>
            <person name="Manning J."/>
            <person name="Marabella R."/>
            <person name="Maru K."/>
            <person name="Matthews C."/>
            <person name="Mauceli E."/>
            <person name="Mccarthy M."/>
            <person name="Mcdonough S."/>
            <person name="Mcghee T."/>
            <person name="Meldrim J."/>
            <person name="Meneus L."/>
            <person name="Mesirov J."/>
            <person name="Mihalev A."/>
            <person name="Mihova T."/>
            <person name="Mikkelsen T."/>
            <person name="Mlenga V."/>
            <person name="Moru K."/>
            <person name="Mozes J."/>
            <person name="Mulrain L."/>
            <person name="Munson G."/>
            <person name="Naylor J."/>
            <person name="Newes C."/>
            <person name="Nguyen C."/>
            <person name="Nguyen N."/>
            <person name="Nguyen T."/>
            <person name="Nicol R."/>
            <person name="Nielsen C."/>
            <person name="Nizzari M."/>
            <person name="Norbu C."/>
            <person name="Norbu N."/>
            <person name="O'donnell P."/>
            <person name="Okoawo O."/>
            <person name="O'leary S."/>
            <person name="Omotosho B."/>
            <person name="O'neill K."/>
            <person name="Osman S."/>
            <person name="Parker S."/>
            <person name="Perrin D."/>
            <person name="Phunkhang P."/>
            <person name="Piqani B."/>
            <person name="Purcell S."/>
            <person name="Rachupka T."/>
            <person name="Ramasamy U."/>
            <person name="Rameau R."/>
            <person name="Ray V."/>
            <person name="Raymond C."/>
            <person name="Retta R."/>
            <person name="Richardson S."/>
            <person name="Rise C."/>
            <person name="Rodriguez J."/>
            <person name="Rogers J."/>
            <person name="Rogov P."/>
            <person name="Rutman M."/>
            <person name="Schupbach R."/>
            <person name="Seaman C."/>
            <person name="Settipalli S."/>
            <person name="Sharpe T."/>
            <person name="Sheridan J."/>
            <person name="Sherpa N."/>
            <person name="Shi J."/>
            <person name="Smirnov S."/>
            <person name="Smith C."/>
            <person name="Sougnez C."/>
            <person name="Spencer B."/>
            <person name="Stalker J."/>
            <person name="Stange-thomann N."/>
            <person name="Stavropoulos S."/>
            <person name="Stetson K."/>
            <person name="Stone C."/>
            <person name="Stone S."/>
            <person name="Stubbs M."/>
            <person name="Talamas J."/>
            <person name="Tchuinga P."/>
            <person name="Tenzing P."/>
            <person name="Tesfaye S."/>
            <person name="Theodore J."/>
            <person name="Thoulutsang Y."/>
            <person name="Topham K."/>
            <person name="Towey S."/>
            <person name="Tsamla T."/>
            <person name="Tsomo N."/>
            <person name="Vallee D."/>
            <person name="Vassiliev H."/>
            <person name="Venkataraman V."/>
            <person name="Vinson J."/>
            <person name="Vo A."/>
            <person name="Wade C."/>
            <person name="Wang S."/>
            <person name="Wangchuk T."/>
            <person name="Wangdi T."/>
            <person name="Whittaker C."/>
            <person name="Wilkinson J."/>
            <person name="Wu Y."/>
            <person name="Wyman D."/>
            <person name="Yadav S."/>
            <person name="Yang S."/>
            <person name="Yang X."/>
            <person name="Yeager S."/>
            <person name="Yee E."/>
            <person name="Young G."/>
            <person name="Zainoun J."/>
            <person name="Zembeck L."/>
            <person name="Zimmer A."/>
            <person name="Zody M."/>
            <person name="Lander E."/>
        </authorList>
    </citation>
    <scope>NUCLEOTIDE SEQUENCE [LARGE SCALE GENOMIC DNA]</scope>
</reference>
<feature type="domain" description="Deacetylase sirtuin-type" evidence="11">
    <location>
        <begin position="9"/>
        <end position="275"/>
    </location>
</feature>
<reference evidence="12" key="3">
    <citation type="submission" date="2025-09" db="UniProtKB">
        <authorList>
            <consortium name="Ensembl"/>
        </authorList>
    </citation>
    <scope>IDENTIFICATION</scope>
</reference>
<dbReference type="Gene3D" id="3.30.1600.10">
    <property type="entry name" value="SIR2/SIRT2 'Small Domain"/>
    <property type="match status" value="1"/>
</dbReference>
<sequence length="283" mass="31784">QQRNITLRSARGLNSIEDVARIIKSEGVKNIIVMAGAGISTASGIPDFRSPGTGLYDNLQKYKVPYPTAVFDLDYFHSNPKPFFELAKELYPSGKYRPNAVHYFVRCLHERGLLLRMYTQNIDGLERLAGIPPMKLVEAHGTFTSASCTKCGKKYNGETIKDKILKGATPRCQLTPLCYGIIKPDIVFFGEDLPKRFYYYLKDFPACDLLLVMGTSLQVEPFASLVDSTRATTPRLLLNMVKVGPFTKPSRRTDLSITGDISDSIHKLADALDWREFLQETME</sequence>
<dbReference type="CDD" id="cd01408">
    <property type="entry name" value="SIRT1"/>
    <property type="match status" value="1"/>
</dbReference>
<dbReference type="HOGENOM" id="CLU_023643_7_0_1"/>
<feature type="active site" description="Proton acceptor" evidence="7 10">
    <location>
        <position position="140"/>
    </location>
</feature>
<dbReference type="InterPro" id="IPR029035">
    <property type="entry name" value="DHS-like_NAD/FAD-binding_dom"/>
</dbReference>
<comment type="similarity">
    <text evidence="1 6">Belongs to the sirtuin family. Class I subfamily.</text>
</comment>
<evidence type="ECO:0000256" key="7">
    <source>
        <dbReference type="PIRSR" id="PIRSR037938-1"/>
    </source>
</evidence>
<evidence type="ECO:0000259" key="11">
    <source>
        <dbReference type="PROSITE" id="PS50305"/>
    </source>
</evidence>
<feature type="binding site" evidence="9 10">
    <location>
        <position position="172"/>
    </location>
    <ligand>
        <name>Zn(2+)</name>
        <dbReference type="ChEBI" id="CHEBI:29105"/>
    </ligand>
</feature>
<evidence type="ECO:0000256" key="3">
    <source>
        <dbReference type="ARBA" id="ARBA00022723"/>
    </source>
</evidence>
<evidence type="ECO:0000256" key="1">
    <source>
        <dbReference type="ARBA" id="ARBA00006924"/>
    </source>
</evidence>
<evidence type="ECO:0000256" key="5">
    <source>
        <dbReference type="ARBA" id="ARBA00023027"/>
    </source>
</evidence>
<feature type="binding site" evidence="8">
    <location>
        <begin position="47"/>
        <end position="49"/>
    </location>
    <ligand>
        <name>NAD(+)</name>
        <dbReference type="ChEBI" id="CHEBI:57540"/>
    </ligand>
</feature>
<evidence type="ECO:0000256" key="10">
    <source>
        <dbReference type="PROSITE-ProRule" id="PRU00236"/>
    </source>
</evidence>
<protein>
    <recommendedName>
        <fullName evidence="6">NAD-dependent protein deacetylase</fullName>
        <ecNumber evidence="6">2.3.1.286</ecNumber>
    </recommendedName>
</protein>
<dbReference type="Gene3D" id="3.40.50.1220">
    <property type="entry name" value="TPP-binding domain"/>
    <property type="match status" value="1"/>
</dbReference>
<dbReference type="InterPro" id="IPR026590">
    <property type="entry name" value="Ssirtuin_cat_dom"/>
</dbReference>
<feature type="binding site" evidence="8">
    <location>
        <begin position="37"/>
        <end position="41"/>
    </location>
    <ligand>
        <name>NAD(+)</name>
        <dbReference type="ChEBI" id="CHEBI:57540"/>
    </ligand>
</feature>
<accession>H2ZB27</accession>